<dbReference type="PANTHER" id="PTHR11802">
    <property type="entry name" value="SERINE PROTEASE FAMILY S10 SERINE CARBOXYPEPTIDASE"/>
    <property type="match status" value="1"/>
</dbReference>
<comment type="similarity">
    <text evidence="1">Belongs to the peptidase S10 family.</text>
</comment>
<gene>
    <name evidence="3" type="ORF">VITISV_037176</name>
</gene>
<accession>A5BIH7</accession>
<organism evidence="3">
    <name type="scientific">Vitis vinifera</name>
    <name type="common">Grape</name>
    <dbReference type="NCBI Taxonomy" id="29760"/>
    <lineage>
        <taxon>Eukaryota</taxon>
        <taxon>Viridiplantae</taxon>
        <taxon>Streptophyta</taxon>
        <taxon>Embryophyta</taxon>
        <taxon>Tracheophyta</taxon>
        <taxon>Spermatophyta</taxon>
        <taxon>Magnoliopsida</taxon>
        <taxon>eudicotyledons</taxon>
        <taxon>Gunneridae</taxon>
        <taxon>Pentapetalae</taxon>
        <taxon>rosids</taxon>
        <taxon>Vitales</taxon>
        <taxon>Vitaceae</taxon>
        <taxon>Viteae</taxon>
        <taxon>Vitis</taxon>
    </lineage>
</organism>
<reference evidence="3" key="1">
    <citation type="journal article" date="2007" name="PLoS ONE">
        <title>The first genome sequence of an elite grapevine cultivar (Pinot noir Vitis vinifera L.): coping with a highly heterozygous genome.</title>
        <authorList>
            <person name="Velasco R."/>
            <person name="Zharkikh A."/>
            <person name="Troggio M."/>
            <person name="Cartwright D.A."/>
            <person name="Cestaro A."/>
            <person name="Pruss D."/>
            <person name="Pindo M."/>
            <person name="FitzGerald L.M."/>
            <person name="Vezzulli S."/>
            <person name="Reid J."/>
            <person name="Malacarne G."/>
            <person name="Iliev D."/>
            <person name="Coppola G."/>
            <person name="Wardell B."/>
            <person name="Micheletti D."/>
            <person name="Macalma T."/>
            <person name="Facci M."/>
            <person name="Mitchell J.T."/>
            <person name="Perazzolli M."/>
            <person name="Eldredge G."/>
            <person name="Gatto P."/>
            <person name="Oyzerski R."/>
            <person name="Moretto M."/>
            <person name="Gutin N."/>
            <person name="Stefanini M."/>
            <person name="Chen Y."/>
            <person name="Segala C."/>
            <person name="Davenport C."/>
            <person name="Dematte L."/>
            <person name="Mraz A."/>
            <person name="Battilana J."/>
            <person name="Stormo K."/>
            <person name="Costa F."/>
            <person name="Tao Q."/>
            <person name="Si-Ammour A."/>
            <person name="Harkins T."/>
            <person name="Lackey A."/>
            <person name="Perbost C."/>
            <person name="Taillon B."/>
            <person name="Stella A."/>
            <person name="Solovyev V."/>
            <person name="Fawcett J.A."/>
            <person name="Sterck L."/>
            <person name="Vandepoele K."/>
            <person name="Grando S.M."/>
            <person name="Toppo S."/>
            <person name="Moser C."/>
            <person name="Lanchbury J."/>
            <person name="Bogden R."/>
            <person name="Skolnick M."/>
            <person name="Sgaramella V."/>
            <person name="Bhatnagar S.K."/>
            <person name="Fontana P."/>
            <person name="Gutin A."/>
            <person name="Van de Peer Y."/>
            <person name="Salamini F."/>
            <person name="Viola R."/>
        </authorList>
    </citation>
    <scope>NUCLEOTIDE SEQUENCE</scope>
</reference>
<keyword evidence="2" id="KW-0732">Signal</keyword>
<dbReference type="Pfam" id="PF00450">
    <property type="entry name" value="Peptidase_S10"/>
    <property type="match status" value="1"/>
</dbReference>
<protein>
    <recommendedName>
        <fullName evidence="4">Serine carboxypeptidase-like 18</fullName>
    </recommendedName>
</protein>
<dbReference type="InterPro" id="IPR001563">
    <property type="entry name" value="Peptidase_S10"/>
</dbReference>
<dbReference type="GO" id="GO:0006508">
    <property type="term" value="P:proteolysis"/>
    <property type="evidence" value="ECO:0007669"/>
    <property type="project" value="InterPro"/>
</dbReference>
<feature type="signal peptide" evidence="2">
    <location>
        <begin position="1"/>
        <end position="33"/>
    </location>
</feature>
<dbReference type="ExpressionAtlas" id="A5BIH7">
    <property type="expression patterns" value="baseline and differential"/>
</dbReference>
<dbReference type="AlphaFoldDB" id="A5BIH7"/>
<sequence length="511" mass="57874">MAAKRPSNSSMFHGGLFLRLLLVVLVSANAASAGSIVEYLPGYGNLTFKLETGFYCFGVDISNVFKTRPVALLSSSNDQVDHWVLIGGCIARDVFGPMEFDIHNYPGGLPRLLPYKYAWTKTASILFLDAPVGTGFSYSTSADGWSSSDTDSALETYEFLRKWLIEHPKYLPLQLYVGGDSYSGIIVPLVVKHIVDAIDEHTVPRFNLQGYLVGSPTTDENINTNAKVVFAHRLALISDELYEAAKENCNGNYADVDPSNTKCLSSLGEIQHCVKDLFRNDILEPKCVFESPEPTRRSLDEKPGDFILNTPKLEEFWCRNFNYALSYIWANDESVQEALNVRVGTVKYWSRCNKSLSYTKDVQSVIDVHRYLSKKQLEVLVEVGDRDLVVPYPGAVEWIRLLNLTIVSPWRPWFVDGEIAGVQATRLQSTIEENVTTCSRDRYFLPEEHLFFGQTTEWAKLALYFYWPVDVGLRSLLRLGWRFRADTQSHARGRRFGFELGLAGHWAYKWS</sequence>
<evidence type="ECO:0000256" key="1">
    <source>
        <dbReference type="ARBA" id="ARBA00009431"/>
    </source>
</evidence>
<name>A5BIH7_VITVI</name>
<dbReference type="EMBL" id="AM460568">
    <property type="protein sequence ID" value="CAN67965.1"/>
    <property type="molecule type" value="Genomic_DNA"/>
</dbReference>
<dbReference type="SUPFAM" id="SSF53474">
    <property type="entry name" value="alpha/beta-Hydrolases"/>
    <property type="match status" value="1"/>
</dbReference>
<evidence type="ECO:0008006" key="4">
    <source>
        <dbReference type="Google" id="ProtNLM"/>
    </source>
</evidence>
<evidence type="ECO:0000256" key="2">
    <source>
        <dbReference type="SAM" id="SignalP"/>
    </source>
</evidence>
<dbReference type="PANTHER" id="PTHR11802:SF377">
    <property type="entry name" value="SERINE CARBOXYPEPTIDASE-LIKE 18"/>
    <property type="match status" value="1"/>
</dbReference>
<dbReference type="InterPro" id="IPR029058">
    <property type="entry name" value="AB_hydrolase_fold"/>
</dbReference>
<dbReference type="Gene3D" id="3.40.50.1820">
    <property type="entry name" value="alpha/beta hydrolase"/>
    <property type="match status" value="1"/>
</dbReference>
<proteinExistence type="inferred from homology"/>
<dbReference type="PRINTS" id="PR00724">
    <property type="entry name" value="CRBOXYPTASEC"/>
</dbReference>
<dbReference type="GO" id="GO:0004185">
    <property type="term" value="F:serine-type carboxypeptidase activity"/>
    <property type="evidence" value="ECO:0007669"/>
    <property type="project" value="InterPro"/>
</dbReference>
<evidence type="ECO:0000313" key="3">
    <source>
        <dbReference type="EMBL" id="CAN67965.1"/>
    </source>
</evidence>
<feature type="chain" id="PRO_5002679855" description="Serine carboxypeptidase-like 18" evidence="2">
    <location>
        <begin position="34"/>
        <end position="511"/>
    </location>
</feature>